<evidence type="ECO:0000256" key="1">
    <source>
        <dbReference type="SAM" id="SignalP"/>
    </source>
</evidence>
<protein>
    <submittedName>
        <fullName evidence="2">Peptidase inhibitor I78 family protein</fullName>
    </submittedName>
</protein>
<name>A0A2T0VPU4_9GAMM</name>
<dbReference type="RefSeq" id="WP_106230227.1">
    <property type="nucleotide sequence ID" value="NZ_PVTM01000004.1"/>
</dbReference>
<feature type="chain" id="PRO_5015628357" evidence="1">
    <location>
        <begin position="23"/>
        <end position="110"/>
    </location>
</feature>
<feature type="signal peptide" evidence="1">
    <location>
        <begin position="1"/>
        <end position="22"/>
    </location>
</feature>
<accession>A0A2T0VPU4</accession>
<dbReference type="Proteomes" id="UP000239896">
    <property type="component" value="Unassembled WGS sequence"/>
</dbReference>
<evidence type="ECO:0000313" key="3">
    <source>
        <dbReference type="Proteomes" id="UP000239896"/>
    </source>
</evidence>
<keyword evidence="1" id="KW-0732">Signal</keyword>
<dbReference type="AlphaFoldDB" id="A0A2T0VPU4"/>
<organism evidence="2 3">
    <name type="scientific">Halomonas ventosae</name>
    <dbReference type="NCBI Taxonomy" id="229007"/>
    <lineage>
        <taxon>Bacteria</taxon>
        <taxon>Pseudomonadati</taxon>
        <taxon>Pseudomonadota</taxon>
        <taxon>Gammaproteobacteria</taxon>
        <taxon>Oceanospirillales</taxon>
        <taxon>Halomonadaceae</taxon>
        <taxon>Halomonas</taxon>
    </lineage>
</organism>
<sequence length="110" mass="11861">MLFAWKPWLVAAGLSLITACSATNEAVVRHEPAPKPPRVTDGEDACGAARVQDRVGRHFDAALGASLREASGAGALRVMRPGEAHTLDYRAERLNVRLDEQDRIIALECG</sequence>
<dbReference type="PROSITE" id="PS51257">
    <property type="entry name" value="PROKAR_LIPOPROTEIN"/>
    <property type="match status" value="1"/>
</dbReference>
<dbReference type="Pfam" id="PF11720">
    <property type="entry name" value="Inhibitor_I78"/>
    <property type="match status" value="1"/>
</dbReference>
<comment type="caution">
    <text evidence="2">The sequence shown here is derived from an EMBL/GenBank/DDBJ whole genome shotgun (WGS) entry which is preliminary data.</text>
</comment>
<gene>
    <name evidence="2" type="ORF">BCL64_104247</name>
</gene>
<proteinExistence type="predicted"/>
<reference evidence="2 3" key="1">
    <citation type="submission" date="2018-03" db="EMBL/GenBank/DDBJ databases">
        <title>Comparative analysis of microorganisms from saline springs in Andes Mountain Range, Colombia.</title>
        <authorList>
            <person name="Rubin E."/>
        </authorList>
    </citation>
    <scope>NUCLEOTIDE SEQUENCE [LARGE SCALE GENOMIC DNA]</scope>
    <source>
        <strain evidence="2 3">USBA 854</strain>
    </source>
</reference>
<dbReference type="EMBL" id="PVTM01000004">
    <property type="protein sequence ID" value="PRY72419.1"/>
    <property type="molecule type" value="Genomic_DNA"/>
</dbReference>
<dbReference type="Gene3D" id="3.30.10.10">
    <property type="entry name" value="Trypsin Inhibitor V, subunit A"/>
    <property type="match status" value="1"/>
</dbReference>
<keyword evidence="3" id="KW-1185">Reference proteome</keyword>
<evidence type="ECO:0000313" key="2">
    <source>
        <dbReference type="EMBL" id="PRY72419.1"/>
    </source>
</evidence>
<dbReference type="InterPro" id="IPR021719">
    <property type="entry name" value="Prot_inh_I78"/>
</dbReference>